<name>A0A850CET1_9ACTN</name>
<gene>
    <name evidence="2" type="ORF">HOQ43_19055</name>
</gene>
<dbReference type="EMBL" id="JABFXE010000797">
    <property type="protein sequence ID" value="NUQ90546.1"/>
    <property type="molecule type" value="Genomic_DNA"/>
</dbReference>
<sequence>MDADPKRTVAEHLQSAELLYELGQVPDARAEADAALRLDPLSPDANAMAAACALADNDPDEALVYAGAALAQIPGHRRAMITRGYALADAGRKDEAMQAAASLLDLDRTSWLHHVHYALITRRAGAAQPALDAAWNAVNIAPDQPRTHRVLAAIAEDLGMDDLAKRSRRAAAELDPGLAVEDNVHVMPPEARRVRRRLVDADKDDPRWREKLLGGGDDVPYWRRRTPFHGALGRSVLLGIAVVFAVPALLGSDMDSGVRLFFAVVAVAAWVGWFTVLRRHRRPE</sequence>
<dbReference type="SUPFAM" id="SSF48452">
    <property type="entry name" value="TPR-like"/>
    <property type="match status" value="1"/>
</dbReference>
<dbReference type="Gene3D" id="1.25.40.10">
    <property type="entry name" value="Tetratricopeptide repeat domain"/>
    <property type="match status" value="1"/>
</dbReference>
<evidence type="ECO:0008006" key="4">
    <source>
        <dbReference type="Google" id="ProtNLM"/>
    </source>
</evidence>
<feature type="transmembrane region" description="Helical" evidence="1">
    <location>
        <begin position="256"/>
        <end position="277"/>
    </location>
</feature>
<evidence type="ECO:0000256" key="1">
    <source>
        <dbReference type="SAM" id="Phobius"/>
    </source>
</evidence>
<reference evidence="2 3" key="1">
    <citation type="submission" date="2020-05" db="EMBL/GenBank/DDBJ databases">
        <title>DNA-SIP metagenomic assembled genomes.</title>
        <authorList>
            <person name="Yu J."/>
        </authorList>
    </citation>
    <scope>NUCLEOTIDE SEQUENCE [LARGE SCALE GENOMIC DNA]</scope>
    <source>
        <strain evidence="2">Bin5.27</strain>
    </source>
</reference>
<dbReference type="AlphaFoldDB" id="A0A850CET1"/>
<accession>A0A850CET1</accession>
<protein>
    <recommendedName>
        <fullName evidence="4">Tetratricopeptide repeat protein</fullName>
    </recommendedName>
</protein>
<dbReference type="Pfam" id="PF14559">
    <property type="entry name" value="TPR_19"/>
    <property type="match status" value="1"/>
</dbReference>
<dbReference type="InterPro" id="IPR011990">
    <property type="entry name" value="TPR-like_helical_dom_sf"/>
</dbReference>
<keyword evidence="1" id="KW-1133">Transmembrane helix</keyword>
<comment type="caution">
    <text evidence="2">The sequence shown here is derived from an EMBL/GenBank/DDBJ whole genome shotgun (WGS) entry which is preliminary data.</text>
</comment>
<feature type="transmembrane region" description="Helical" evidence="1">
    <location>
        <begin position="231"/>
        <end position="250"/>
    </location>
</feature>
<keyword evidence="1" id="KW-0472">Membrane</keyword>
<organism evidence="2 3">
    <name type="scientific">Glycomyces artemisiae</name>
    <dbReference type="NCBI Taxonomy" id="1076443"/>
    <lineage>
        <taxon>Bacteria</taxon>
        <taxon>Bacillati</taxon>
        <taxon>Actinomycetota</taxon>
        <taxon>Actinomycetes</taxon>
        <taxon>Glycomycetales</taxon>
        <taxon>Glycomycetaceae</taxon>
        <taxon>Glycomyces</taxon>
    </lineage>
</organism>
<dbReference type="Proteomes" id="UP000574690">
    <property type="component" value="Unassembled WGS sequence"/>
</dbReference>
<proteinExistence type="predicted"/>
<evidence type="ECO:0000313" key="2">
    <source>
        <dbReference type="EMBL" id="NUQ90546.1"/>
    </source>
</evidence>
<keyword evidence="1" id="KW-0812">Transmembrane</keyword>
<evidence type="ECO:0000313" key="3">
    <source>
        <dbReference type="Proteomes" id="UP000574690"/>
    </source>
</evidence>